<dbReference type="InterPro" id="IPR051604">
    <property type="entry name" value="Ergot_Alk_Oxidoreductase"/>
</dbReference>
<dbReference type="PANTHER" id="PTHR43162">
    <property type="match status" value="1"/>
</dbReference>
<dbReference type="SUPFAM" id="SSF51735">
    <property type="entry name" value="NAD(P)-binding Rossmann-fold domains"/>
    <property type="match status" value="1"/>
</dbReference>
<dbReference type="Gene3D" id="3.40.50.720">
    <property type="entry name" value="NAD(P)-binding Rossmann-like Domain"/>
    <property type="match status" value="1"/>
</dbReference>
<reference evidence="2" key="2">
    <citation type="submission" date="2020-09" db="EMBL/GenBank/DDBJ databases">
        <authorList>
            <person name="Sun Q."/>
            <person name="Zhou Y."/>
        </authorList>
    </citation>
    <scope>NUCLEOTIDE SEQUENCE</scope>
    <source>
        <strain evidence="2">CGMCC 4.3508</strain>
    </source>
</reference>
<protein>
    <submittedName>
        <fullName evidence="2">Nucleotide-diphosphate-sugar epimerase</fullName>
    </submittedName>
</protein>
<dbReference type="AlphaFoldDB" id="A0A917RUP1"/>
<organism evidence="2 3">
    <name type="scientific">Nocardia jinanensis</name>
    <dbReference type="NCBI Taxonomy" id="382504"/>
    <lineage>
        <taxon>Bacteria</taxon>
        <taxon>Bacillati</taxon>
        <taxon>Actinomycetota</taxon>
        <taxon>Actinomycetes</taxon>
        <taxon>Mycobacteriales</taxon>
        <taxon>Nocardiaceae</taxon>
        <taxon>Nocardia</taxon>
    </lineage>
</organism>
<dbReference type="EMBL" id="BMMH01000012">
    <property type="protein sequence ID" value="GGL30104.1"/>
    <property type="molecule type" value="Genomic_DNA"/>
</dbReference>
<dbReference type="Pfam" id="PF13460">
    <property type="entry name" value="NAD_binding_10"/>
    <property type="match status" value="1"/>
</dbReference>
<accession>A0A917RUP1</accession>
<evidence type="ECO:0000313" key="2">
    <source>
        <dbReference type="EMBL" id="GGL30104.1"/>
    </source>
</evidence>
<feature type="domain" description="NAD(P)-binding" evidence="1">
    <location>
        <begin position="2"/>
        <end position="86"/>
    </location>
</feature>
<comment type="caution">
    <text evidence="2">The sequence shown here is derived from an EMBL/GenBank/DDBJ whole genome shotgun (WGS) entry which is preliminary data.</text>
</comment>
<dbReference type="Gene3D" id="3.90.25.10">
    <property type="entry name" value="UDP-galactose 4-epimerase, domain 1"/>
    <property type="match status" value="1"/>
</dbReference>
<name>A0A917RUP1_9NOCA</name>
<dbReference type="InterPro" id="IPR016040">
    <property type="entry name" value="NAD(P)-bd_dom"/>
</dbReference>
<keyword evidence="3" id="KW-1185">Reference proteome</keyword>
<evidence type="ECO:0000313" key="3">
    <source>
        <dbReference type="Proteomes" id="UP000638263"/>
    </source>
</evidence>
<dbReference type="InterPro" id="IPR036291">
    <property type="entry name" value="NAD(P)-bd_dom_sf"/>
</dbReference>
<sequence length="253" mass="27052">MVAELLRRGSRVRALTRDPGRAADLLPAGTELAGGTHTEPGSLDAAFDGVTGLHITVTAGVADTGPELVRRAVAAGVERITVLWGGYVGPAEQAVEESGVAWTRLEPQEFMSNALTWAESIRDEGVVREPFDIPSAVVHEGDLGAVAAIAHTEEGHSGRAYNLNGPEALTTGARVALLAGALGREIAFEQIGRERAIERFLREGVSLSDAEYVVGWHADPPPEARIPDGTVDRILGRPARTFADWVREHKDRF</sequence>
<dbReference type="Proteomes" id="UP000638263">
    <property type="component" value="Unassembled WGS sequence"/>
</dbReference>
<gene>
    <name evidence="2" type="ORF">GCM10011588_51060</name>
</gene>
<dbReference type="PANTHER" id="PTHR43162:SF1">
    <property type="entry name" value="PRESTALK A DIFFERENTIATION PROTEIN A"/>
    <property type="match status" value="1"/>
</dbReference>
<proteinExistence type="predicted"/>
<evidence type="ECO:0000259" key="1">
    <source>
        <dbReference type="Pfam" id="PF13460"/>
    </source>
</evidence>
<reference evidence="2" key="1">
    <citation type="journal article" date="2014" name="Int. J. Syst. Evol. Microbiol.">
        <title>Complete genome sequence of Corynebacterium casei LMG S-19264T (=DSM 44701T), isolated from a smear-ripened cheese.</title>
        <authorList>
            <consortium name="US DOE Joint Genome Institute (JGI-PGF)"/>
            <person name="Walter F."/>
            <person name="Albersmeier A."/>
            <person name="Kalinowski J."/>
            <person name="Ruckert C."/>
        </authorList>
    </citation>
    <scope>NUCLEOTIDE SEQUENCE</scope>
    <source>
        <strain evidence="2">CGMCC 4.3508</strain>
    </source>
</reference>